<dbReference type="InterPro" id="IPR051120">
    <property type="entry name" value="ABC_AA/LPS_Transport"/>
</dbReference>
<dbReference type="AlphaFoldDB" id="A0A1M7S8Q3"/>
<keyword evidence="3 5" id="KW-0067">ATP-binding</keyword>
<dbReference type="CDD" id="cd03219">
    <property type="entry name" value="ABC_Mj1267_LivG_branched"/>
    <property type="match status" value="1"/>
</dbReference>
<keyword evidence="2" id="KW-0547">Nucleotide-binding</keyword>
<dbReference type="PANTHER" id="PTHR45772">
    <property type="entry name" value="CONSERVED COMPONENT OF ABC TRANSPORTER FOR NATURAL AMINO ACIDS-RELATED"/>
    <property type="match status" value="1"/>
</dbReference>
<dbReference type="PANTHER" id="PTHR45772:SF1">
    <property type="entry name" value="ABC TRANSPORTER ATP-BINDING PROTEIN"/>
    <property type="match status" value="1"/>
</dbReference>
<protein>
    <submittedName>
        <fullName evidence="5">Amino acid/amide ABC transporter ATP-binding protein 1, HAAT family</fullName>
    </submittedName>
</protein>
<dbReference type="Pfam" id="PF12399">
    <property type="entry name" value="BCA_ABC_TP_C"/>
    <property type="match status" value="1"/>
</dbReference>
<evidence type="ECO:0000259" key="4">
    <source>
        <dbReference type="PROSITE" id="PS50893"/>
    </source>
</evidence>
<organism evidence="5 6">
    <name type="scientific">Fervidobacterium gondwanense DSM 13020</name>
    <dbReference type="NCBI Taxonomy" id="1121883"/>
    <lineage>
        <taxon>Bacteria</taxon>
        <taxon>Thermotogati</taxon>
        <taxon>Thermotogota</taxon>
        <taxon>Thermotogae</taxon>
        <taxon>Thermotogales</taxon>
        <taxon>Fervidobacteriaceae</taxon>
        <taxon>Fervidobacterium</taxon>
    </lineage>
</organism>
<proteinExistence type="predicted"/>
<dbReference type="Gene3D" id="3.40.50.300">
    <property type="entry name" value="P-loop containing nucleotide triphosphate hydrolases"/>
    <property type="match status" value="1"/>
</dbReference>
<dbReference type="SUPFAM" id="SSF52540">
    <property type="entry name" value="P-loop containing nucleoside triphosphate hydrolases"/>
    <property type="match status" value="1"/>
</dbReference>
<evidence type="ECO:0000313" key="5">
    <source>
        <dbReference type="EMBL" id="SHN54682.1"/>
    </source>
</evidence>
<name>A0A1M7S8Q3_FERGO</name>
<dbReference type="Proteomes" id="UP000184207">
    <property type="component" value="Unassembled WGS sequence"/>
</dbReference>
<dbReference type="InterPro" id="IPR027417">
    <property type="entry name" value="P-loop_NTPase"/>
</dbReference>
<dbReference type="GO" id="GO:0005886">
    <property type="term" value="C:plasma membrane"/>
    <property type="evidence" value="ECO:0007669"/>
    <property type="project" value="TreeGrafter"/>
</dbReference>
<evidence type="ECO:0000256" key="3">
    <source>
        <dbReference type="ARBA" id="ARBA00022840"/>
    </source>
</evidence>
<dbReference type="EMBL" id="FRDJ01000002">
    <property type="protein sequence ID" value="SHN54682.1"/>
    <property type="molecule type" value="Genomic_DNA"/>
</dbReference>
<dbReference type="PROSITE" id="PS50893">
    <property type="entry name" value="ABC_TRANSPORTER_2"/>
    <property type="match status" value="1"/>
</dbReference>
<evidence type="ECO:0000256" key="1">
    <source>
        <dbReference type="ARBA" id="ARBA00022448"/>
    </source>
</evidence>
<dbReference type="InterPro" id="IPR003439">
    <property type="entry name" value="ABC_transporter-like_ATP-bd"/>
</dbReference>
<evidence type="ECO:0000313" key="6">
    <source>
        <dbReference type="Proteomes" id="UP000184207"/>
    </source>
</evidence>
<evidence type="ECO:0000256" key="2">
    <source>
        <dbReference type="ARBA" id="ARBA00022741"/>
    </source>
</evidence>
<dbReference type="GO" id="GO:0016887">
    <property type="term" value="F:ATP hydrolysis activity"/>
    <property type="evidence" value="ECO:0007669"/>
    <property type="project" value="InterPro"/>
</dbReference>
<dbReference type="GO" id="GO:0005524">
    <property type="term" value="F:ATP binding"/>
    <property type="evidence" value="ECO:0007669"/>
    <property type="project" value="UniProtKB-KW"/>
</dbReference>
<sequence>MLRLENITVRFSGLVAVDNLSMIVKDRTIHSLIGPNGAGKTTVFNAISGLVKHDGRIFLDEYELTKLPVHKRVYYGIGRSFQNIIIFKYLTVLQNLMLGIHPHLDYTFFDSVFETSKFSTYERKARLKAIEVADILGIKSILGVYAGTLPYGYQKLIDVGRALMSEPKIILLDEPAAGLTEKESDIFKEKILKIKEAGLTTFLIEHDMRMVFDISDKITVINFGKKIAEGMPNEIVKSPEVISAYLGTEITQP</sequence>
<keyword evidence="6" id="KW-1185">Reference proteome</keyword>
<dbReference type="Pfam" id="PF00005">
    <property type="entry name" value="ABC_tran"/>
    <property type="match status" value="1"/>
</dbReference>
<dbReference type="RefSeq" id="WP_072758221.1">
    <property type="nucleotide sequence ID" value="NZ_FRDJ01000002.1"/>
</dbReference>
<accession>A0A1M7S8Q3</accession>
<gene>
    <name evidence="5" type="ORF">SAMN02745226_00640</name>
</gene>
<keyword evidence="1" id="KW-0813">Transport</keyword>
<dbReference type="STRING" id="1121883.SAMN02745226_00640"/>
<feature type="domain" description="ABC transporter" evidence="4">
    <location>
        <begin position="2"/>
        <end position="248"/>
    </location>
</feature>
<dbReference type="OrthoDB" id="48612at2"/>
<dbReference type="InterPro" id="IPR032823">
    <property type="entry name" value="BCA_ABC_TP_C"/>
</dbReference>
<reference evidence="6" key="1">
    <citation type="submission" date="2016-12" db="EMBL/GenBank/DDBJ databases">
        <authorList>
            <person name="Varghese N."/>
            <person name="Submissions S."/>
        </authorList>
    </citation>
    <scope>NUCLEOTIDE SEQUENCE [LARGE SCALE GENOMIC DNA]</scope>
    <source>
        <strain evidence="6">DSM 13020</strain>
    </source>
</reference>